<comment type="caution">
    <text evidence="1">The sequence shown here is derived from an EMBL/GenBank/DDBJ whole genome shotgun (WGS) entry which is preliminary data.</text>
</comment>
<sequence length="314" mass="35038">MSKPTISEDNPFQTLITETNNDAAQLQSRYENHRVNRNAQQAAKILAPDFAGWNVDEILTRLDGPAKEEGFVDPRNCLVIWARPPSPIRDLVKFVQSELRSVAPTLWFMPSENLHTTVLEIAHSLTEEQIESLVNTLQSSQNATTSEIADYTFAHRARLVKPMVGFDSAAMALTFVPAAGEASDAQRSIEDDTYSYHHLRRDIFDMVRAAGIPVASRYIVPSAHLTIARFVTQDGFVKQGDAVEDGQVDPSKVKELIDKIDEINRRLQDEYWPSEGGTIKAGGEWLVGQEKGLVIRRGRLWYGGGEDVQLGKGY</sequence>
<name>A0A8H6UR76_9EURO</name>
<dbReference type="SUPFAM" id="SSF55144">
    <property type="entry name" value="LigT-like"/>
    <property type="match status" value="1"/>
</dbReference>
<gene>
    <name evidence="1" type="ORF">CNMCM6106_007781</name>
</gene>
<accession>A0A8H6UR76</accession>
<dbReference type="Proteomes" id="UP000662466">
    <property type="component" value="Unassembled WGS sequence"/>
</dbReference>
<dbReference type="InterPro" id="IPR009097">
    <property type="entry name" value="Cyclic_Pdiesterase"/>
</dbReference>
<organism evidence="1 2">
    <name type="scientific">Aspergillus hiratsukae</name>
    <dbReference type="NCBI Taxonomy" id="1194566"/>
    <lineage>
        <taxon>Eukaryota</taxon>
        <taxon>Fungi</taxon>
        <taxon>Dikarya</taxon>
        <taxon>Ascomycota</taxon>
        <taxon>Pezizomycotina</taxon>
        <taxon>Eurotiomycetes</taxon>
        <taxon>Eurotiomycetidae</taxon>
        <taxon>Eurotiales</taxon>
        <taxon>Aspergillaceae</taxon>
        <taxon>Aspergillus</taxon>
        <taxon>Aspergillus subgen. Fumigati</taxon>
    </lineage>
</organism>
<dbReference type="AlphaFoldDB" id="A0A8H6UR76"/>
<protein>
    <recommendedName>
        <fullName evidence="3">RNA ligase/cyclic nucleotide phosphodiesterase</fullName>
    </recommendedName>
</protein>
<evidence type="ECO:0008006" key="3">
    <source>
        <dbReference type="Google" id="ProtNLM"/>
    </source>
</evidence>
<evidence type="ECO:0000313" key="2">
    <source>
        <dbReference type="Proteomes" id="UP000662466"/>
    </source>
</evidence>
<dbReference type="Gene3D" id="3.90.1140.10">
    <property type="entry name" value="Cyclic phosphodiesterase"/>
    <property type="match status" value="1"/>
</dbReference>
<dbReference type="EMBL" id="JACBAF010002262">
    <property type="protein sequence ID" value="KAF7160340.1"/>
    <property type="molecule type" value="Genomic_DNA"/>
</dbReference>
<reference evidence="1" key="1">
    <citation type="submission" date="2020-06" db="EMBL/GenBank/DDBJ databases">
        <title>Draft genome sequences of strains closely related to Aspergillus parafelis and Aspergillus hiratsukae.</title>
        <authorList>
            <person name="Dos Santos R.A.C."/>
            <person name="Rivero-Menendez O."/>
            <person name="Steenwyk J.L."/>
            <person name="Mead M.E."/>
            <person name="Goldman G.H."/>
            <person name="Alastruey-Izquierdo A."/>
            <person name="Rokas A."/>
        </authorList>
    </citation>
    <scope>NUCLEOTIDE SEQUENCE</scope>
    <source>
        <strain evidence="1">CNM-CM6106</strain>
    </source>
</reference>
<evidence type="ECO:0000313" key="1">
    <source>
        <dbReference type="EMBL" id="KAF7160340.1"/>
    </source>
</evidence>
<proteinExistence type="predicted"/>